<dbReference type="PANTHER" id="PTHR30037:SF4">
    <property type="entry name" value="DNA-3-METHYLADENINE GLYCOSYLASE I"/>
    <property type="match status" value="1"/>
</dbReference>
<dbReference type="InterPro" id="IPR011257">
    <property type="entry name" value="DNA_glycosylase"/>
</dbReference>
<feature type="binding site" evidence="1">
    <location>
        <position position="12"/>
    </location>
    <ligand>
        <name>Zn(2+)</name>
        <dbReference type="ChEBI" id="CHEBI:29105"/>
    </ligand>
</feature>
<dbReference type="GO" id="GO:0008725">
    <property type="term" value="F:DNA-3-methyladenine glycosylase activity"/>
    <property type="evidence" value="ECO:0007669"/>
    <property type="project" value="InterPro"/>
</dbReference>
<dbReference type="SUPFAM" id="SSF48150">
    <property type="entry name" value="DNA-glycosylase"/>
    <property type="match status" value="1"/>
</dbReference>
<dbReference type="InterPro" id="IPR052891">
    <property type="entry name" value="DNA-3mA_glycosylase"/>
</dbReference>
<dbReference type="Proteomes" id="UP000051450">
    <property type="component" value="Unassembled WGS sequence"/>
</dbReference>
<keyword evidence="1" id="KW-0479">Metal-binding</keyword>
<accession>A0A0R1HJ23</accession>
<dbReference type="RefSeq" id="WP_420911468.1">
    <property type="nucleotide sequence ID" value="NZ_AZDI01000001.1"/>
</dbReference>
<dbReference type="EMBL" id="AZDI01000001">
    <property type="protein sequence ID" value="KRK46669.1"/>
    <property type="molecule type" value="Genomic_DNA"/>
</dbReference>
<dbReference type="GO" id="GO:0006284">
    <property type="term" value="P:base-excision repair"/>
    <property type="evidence" value="ECO:0007669"/>
    <property type="project" value="InterPro"/>
</dbReference>
<evidence type="ECO:0000313" key="3">
    <source>
        <dbReference type="Proteomes" id="UP000051450"/>
    </source>
</evidence>
<dbReference type="Gene3D" id="1.10.340.30">
    <property type="entry name" value="Hypothetical protein, domain 2"/>
    <property type="match status" value="1"/>
</dbReference>
<keyword evidence="1" id="KW-0862">Zinc</keyword>
<dbReference type="InterPro" id="IPR005019">
    <property type="entry name" value="Adenine_glyco"/>
</dbReference>
<keyword evidence="3" id="KW-1185">Reference proteome</keyword>
<proteinExistence type="predicted"/>
<evidence type="ECO:0000313" key="2">
    <source>
        <dbReference type="EMBL" id="KRK46669.1"/>
    </source>
</evidence>
<name>A0A0R1HJ23_9LACO</name>
<evidence type="ECO:0000256" key="1">
    <source>
        <dbReference type="PIRSR" id="PIRSR605019-1"/>
    </source>
</evidence>
<gene>
    <name evidence="2" type="ORF">FC66_GL000293</name>
</gene>
<dbReference type="AlphaFoldDB" id="A0A0R1HJ23"/>
<dbReference type="PATRIC" id="fig|1423719.4.peg.295"/>
<dbReference type="Pfam" id="PF03352">
    <property type="entry name" value="Adenine_glyco"/>
    <property type="match status" value="1"/>
</dbReference>
<organism evidence="2 3">
    <name type="scientific">Dellaglioa algida DSM 15638</name>
    <dbReference type="NCBI Taxonomy" id="1423719"/>
    <lineage>
        <taxon>Bacteria</taxon>
        <taxon>Bacillati</taxon>
        <taxon>Bacillota</taxon>
        <taxon>Bacilli</taxon>
        <taxon>Lactobacillales</taxon>
        <taxon>Lactobacillaceae</taxon>
        <taxon>Dellaglioa</taxon>
    </lineage>
</organism>
<dbReference type="PANTHER" id="PTHR30037">
    <property type="entry name" value="DNA-3-METHYLADENINE GLYCOSYLASE 1"/>
    <property type="match status" value="1"/>
</dbReference>
<dbReference type="GO" id="GO:0046872">
    <property type="term" value="F:metal ion binding"/>
    <property type="evidence" value="ECO:0007669"/>
    <property type="project" value="UniProtKB-KW"/>
</dbReference>
<reference evidence="2 3" key="1">
    <citation type="journal article" date="2015" name="Genome Announc.">
        <title>Expanding the biotechnology potential of lactobacilli through comparative genomics of 213 strains and associated genera.</title>
        <authorList>
            <person name="Sun Z."/>
            <person name="Harris H.M."/>
            <person name="McCann A."/>
            <person name="Guo C."/>
            <person name="Argimon S."/>
            <person name="Zhang W."/>
            <person name="Yang X."/>
            <person name="Jeffery I.B."/>
            <person name="Cooney J.C."/>
            <person name="Kagawa T.F."/>
            <person name="Liu W."/>
            <person name="Song Y."/>
            <person name="Salvetti E."/>
            <person name="Wrobel A."/>
            <person name="Rasinkangas P."/>
            <person name="Parkhill J."/>
            <person name="Rea M.C."/>
            <person name="O'Sullivan O."/>
            <person name="Ritari J."/>
            <person name="Douillard F.P."/>
            <person name="Paul Ross R."/>
            <person name="Yang R."/>
            <person name="Briner A.E."/>
            <person name="Felis G.E."/>
            <person name="de Vos W.M."/>
            <person name="Barrangou R."/>
            <person name="Klaenhammer T.R."/>
            <person name="Caufield P.W."/>
            <person name="Cui Y."/>
            <person name="Zhang H."/>
            <person name="O'Toole P.W."/>
        </authorList>
    </citation>
    <scope>NUCLEOTIDE SEQUENCE [LARGE SCALE GENOMIC DNA]</scope>
    <source>
        <strain evidence="2 3">DSM 15638</strain>
    </source>
</reference>
<dbReference type="STRING" id="1423719.FC66_GL000293"/>
<protein>
    <submittedName>
        <fullName evidence="2">3-methyladenine DNA glycosylase</fullName>
    </submittedName>
</protein>
<comment type="caution">
    <text evidence="2">The sequence shown here is derived from an EMBL/GenBank/DDBJ whole genome shotgun (WGS) entry which is preliminary data.</text>
</comment>
<sequence length="173" mass="20155">MMETDKSWNWYHEQWGKPTYDDSKLFQLLTIGIFQVGLNWKMIAGKRDVFAKYFYDYDVERVAAILPDEIEVMLKDSDMIKNERKINATINDAQAVLSIQKEYGSFSNYLWKFVNDKPLVNEYTERDEVPTSSELSKAVAVDMKKHGFTYVGPIVMYMFMKAGGMVQDNVLNE</sequence>